<dbReference type="Pfam" id="PF13181">
    <property type="entry name" value="TPR_8"/>
    <property type="match status" value="3"/>
</dbReference>
<dbReference type="InterPro" id="IPR011990">
    <property type="entry name" value="TPR-like_helical_dom_sf"/>
</dbReference>
<comment type="caution">
    <text evidence="5">The sequence shown here is derived from an EMBL/GenBank/DDBJ whole genome shotgun (WGS) entry which is preliminary data.</text>
</comment>
<dbReference type="EMBL" id="LAJX01000107">
    <property type="protein sequence ID" value="KJV06480.1"/>
    <property type="molecule type" value="Genomic_DNA"/>
</dbReference>
<feature type="repeat" description="TPR" evidence="3">
    <location>
        <begin position="662"/>
        <end position="695"/>
    </location>
</feature>
<feature type="coiled-coil region" evidence="4">
    <location>
        <begin position="116"/>
        <end position="143"/>
    </location>
</feature>
<evidence type="ECO:0000313" key="5">
    <source>
        <dbReference type="EMBL" id="KJV06480.1"/>
    </source>
</evidence>
<keyword evidence="6" id="KW-1185">Reference proteome</keyword>
<dbReference type="Pfam" id="PF14559">
    <property type="entry name" value="TPR_19"/>
    <property type="match status" value="4"/>
</dbReference>
<proteinExistence type="predicted"/>
<sequence>MTAAVKFDPKNIPAILKLSQMQLISGKTDEALQSVEKILLLEPENLAALSVKGAVFLKQGNTNEAMALADKVLVKDPAHIDAISLKATLLLNAKKAPDALALIDTTLKTKPHEINLHMLKMQIHNQLQDKAALEQDYQQLVQEFPDDIDFQFAQAKFYDEINKDKEADGVLKNVIEKHPDNLKAKLVYIDFLASKDSVAALAKTQEFIKQQPDIEELYLHLAKLLVANKQLSEAKQPLLWLTEHKKDSKNALLAKVMLAALALEEKNKAEAEKLLAEVLAVDARQYDAMLLKVKMKLADNLLDEAVSDLRNILRDYPEKDELLTLLGRAYQLQNSPQLADEAFYKAFEVNPKNLEAMNAVVKKLMASKEFAKAEELLVKALEQNPGNAMALQMLAQAKLLKQDWTGAKQLVDTIKSLPEGVSFANYLSGKISQAQGHYEEAIAQFKQALEKSPTLADALNSIYACYQALKQPEAMLGYLDSIIAAHPDNDLATILKAQILYDNKRADEAMTLINQAIVAKPKVIQYYELMTQFFVKRKETASALKVLQDGLKNNPDDPRLLMGLASQYEQGNDYQKALETYETLVAKQPGFDIAVNNLVSLLLDRFDTPENISRATKLSERFKNSKQPYFADSYAWALYKSGKASEALSISKSVVDTTPNVPVFYYHLGAIYQALKDHKNAEQALNKALELAGTGEPFAEKELANKLLTELKAAVPAL</sequence>
<dbReference type="Gene3D" id="1.25.40.10">
    <property type="entry name" value="Tetratricopeptide repeat domain"/>
    <property type="match status" value="3"/>
</dbReference>
<reference evidence="5 6" key="2">
    <citation type="journal article" date="2016" name="Microb. Ecol.">
        <title>Genome Characteristics of a Novel Type I Methanotroph (Sn10-6) Isolated from a Flooded Indian Rice Field.</title>
        <authorList>
            <person name="Rahalkar M.C."/>
            <person name="Pandit P.S."/>
            <person name="Dhakephalkar P.K."/>
            <person name="Pore S."/>
            <person name="Arora P."/>
            <person name="Kapse N."/>
        </authorList>
    </citation>
    <scope>NUCLEOTIDE SEQUENCE [LARGE SCALE GENOMIC DNA]</scope>
    <source>
        <strain evidence="5 6">Sn10-6</strain>
    </source>
</reference>
<evidence type="ECO:0000256" key="2">
    <source>
        <dbReference type="ARBA" id="ARBA00022803"/>
    </source>
</evidence>
<organism evidence="5 6">
    <name type="scientific">Methylocucumis oryzae</name>
    <dbReference type="NCBI Taxonomy" id="1632867"/>
    <lineage>
        <taxon>Bacteria</taxon>
        <taxon>Pseudomonadati</taxon>
        <taxon>Pseudomonadota</taxon>
        <taxon>Gammaproteobacteria</taxon>
        <taxon>Methylococcales</taxon>
        <taxon>Methylococcaceae</taxon>
        <taxon>Methylocucumis</taxon>
    </lineage>
</organism>
<evidence type="ECO:0000256" key="1">
    <source>
        <dbReference type="ARBA" id="ARBA00022737"/>
    </source>
</evidence>
<evidence type="ECO:0000313" key="6">
    <source>
        <dbReference type="Proteomes" id="UP000033684"/>
    </source>
</evidence>
<dbReference type="PROSITE" id="PS50005">
    <property type="entry name" value="TPR"/>
    <property type="match status" value="5"/>
</dbReference>
<feature type="repeat" description="TPR" evidence="3">
    <location>
        <begin position="558"/>
        <end position="591"/>
    </location>
</feature>
<dbReference type="SUPFAM" id="SSF48452">
    <property type="entry name" value="TPR-like"/>
    <property type="match status" value="3"/>
</dbReference>
<accession>A0A0F3II50</accession>
<keyword evidence="4" id="KW-0175">Coiled coil</keyword>
<dbReference type="PANTHER" id="PTHR44943:SF8">
    <property type="entry name" value="TPR REPEAT-CONTAINING PROTEIN MJ0263"/>
    <property type="match status" value="1"/>
</dbReference>
<evidence type="ECO:0000256" key="4">
    <source>
        <dbReference type="SAM" id="Coils"/>
    </source>
</evidence>
<dbReference type="OrthoDB" id="7637125at2"/>
<dbReference type="PANTHER" id="PTHR44943">
    <property type="entry name" value="CELLULOSE SYNTHASE OPERON PROTEIN C"/>
    <property type="match status" value="1"/>
</dbReference>
<dbReference type="InterPro" id="IPR051685">
    <property type="entry name" value="Ycf3/AcsC/BcsC/TPR_MFPF"/>
</dbReference>
<evidence type="ECO:0000256" key="3">
    <source>
        <dbReference type="PROSITE-ProRule" id="PRU00339"/>
    </source>
</evidence>
<gene>
    <name evidence="5" type="ORF">VZ94_10945</name>
</gene>
<dbReference type="SMART" id="SM00028">
    <property type="entry name" value="TPR"/>
    <property type="match status" value="13"/>
</dbReference>
<dbReference type="AlphaFoldDB" id="A0A0F3II50"/>
<dbReference type="Proteomes" id="UP000033684">
    <property type="component" value="Unassembled WGS sequence"/>
</dbReference>
<protein>
    <submittedName>
        <fullName evidence="5">Uncharacterized protein</fullName>
    </submittedName>
</protein>
<feature type="repeat" description="TPR" evidence="3">
    <location>
        <begin position="422"/>
        <end position="455"/>
    </location>
</feature>
<feature type="repeat" description="TPR" evidence="3">
    <location>
        <begin position="320"/>
        <end position="353"/>
    </location>
</feature>
<feature type="repeat" description="TPR" evidence="3">
    <location>
        <begin position="12"/>
        <end position="45"/>
    </location>
</feature>
<keyword evidence="1" id="KW-0677">Repeat</keyword>
<name>A0A0F3II50_9GAMM</name>
<dbReference type="InterPro" id="IPR019734">
    <property type="entry name" value="TPR_rpt"/>
</dbReference>
<reference evidence="6" key="1">
    <citation type="submission" date="2015-03" db="EMBL/GenBank/DDBJ databases">
        <title>Draft genome sequence of a novel methanotroph (Sn10-6) isolated from flooded ricefield rhizosphere in India.</title>
        <authorList>
            <person name="Pandit P.S."/>
            <person name="Pore S.D."/>
            <person name="Arora P."/>
            <person name="Kapse N.G."/>
            <person name="Dhakephalkar P.K."/>
            <person name="Rahalkar M.C."/>
        </authorList>
    </citation>
    <scope>NUCLEOTIDE SEQUENCE [LARGE SCALE GENOMIC DNA]</scope>
    <source>
        <strain evidence="6">Sn10-6</strain>
    </source>
</reference>
<keyword evidence="2 3" id="KW-0802">TPR repeat</keyword>